<proteinExistence type="predicted"/>
<organism evidence="3 4">
    <name type="scientific">Streptococcus hyointestinalis</name>
    <dbReference type="NCBI Taxonomy" id="1337"/>
    <lineage>
        <taxon>Bacteria</taxon>
        <taxon>Bacillati</taxon>
        <taxon>Bacillota</taxon>
        <taxon>Bacilli</taxon>
        <taxon>Lactobacillales</taxon>
        <taxon>Streptococcaceae</taxon>
        <taxon>Streptococcus</taxon>
    </lineage>
</organism>
<feature type="region of interest" description="Disordered" evidence="1">
    <location>
        <begin position="95"/>
        <end position="117"/>
    </location>
</feature>
<accession>A0A380KD88</accession>
<keyword evidence="4" id="KW-1185">Reference proteome</keyword>
<dbReference type="Proteomes" id="UP000254924">
    <property type="component" value="Unassembled WGS sequence"/>
</dbReference>
<name>A0A380KD88_9STRE</name>
<evidence type="ECO:0000313" key="4">
    <source>
        <dbReference type="Proteomes" id="UP000254924"/>
    </source>
</evidence>
<evidence type="ECO:0000313" key="3">
    <source>
        <dbReference type="EMBL" id="SUN63055.1"/>
    </source>
</evidence>
<protein>
    <submittedName>
        <fullName evidence="3">Uncharacterized protein</fullName>
    </submittedName>
</protein>
<dbReference type="EMBL" id="UHFN01000007">
    <property type="protein sequence ID" value="SUN63055.1"/>
    <property type="molecule type" value="Genomic_DNA"/>
</dbReference>
<dbReference type="EMBL" id="UHFN01000007">
    <property type="protein sequence ID" value="SUN61382.1"/>
    <property type="molecule type" value="Genomic_DNA"/>
</dbReference>
<dbReference type="AlphaFoldDB" id="A0A380KD88"/>
<sequence length="117" mass="13457">MVSINPTDNFILTLSDLRRLGRQGGATLILDDGRQAIVKAKFALIVHKKWQSGHLVEEKEVVSFHTIYPAIILVKRKHFVIARRVRRKKQQILTLTGQGYHRPSTSKNKRSTQREES</sequence>
<reference evidence="3 4" key="1">
    <citation type="submission" date="2018-06" db="EMBL/GenBank/DDBJ databases">
        <authorList>
            <consortium name="Pathogen Informatics"/>
            <person name="Doyle S."/>
        </authorList>
    </citation>
    <scope>NUCLEOTIDE SEQUENCE [LARGE SCALE GENOMIC DNA]</scope>
    <source>
        <strain evidence="3 4">NCTC12224</strain>
    </source>
</reference>
<dbReference type="OrthoDB" id="2232771at2"/>
<gene>
    <name evidence="2" type="ORF">NCTC12224_01444</name>
    <name evidence="3" type="ORF">NCTC12224_02214</name>
</gene>
<evidence type="ECO:0000313" key="2">
    <source>
        <dbReference type="EMBL" id="SUN61382.1"/>
    </source>
</evidence>
<evidence type="ECO:0000256" key="1">
    <source>
        <dbReference type="SAM" id="MobiDB-lite"/>
    </source>
</evidence>